<keyword evidence="3" id="KW-1185">Reference proteome</keyword>
<proteinExistence type="predicted"/>
<comment type="caution">
    <text evidence="2">The sequence shown here is derived from an EMBL/GenBank/DDBJ whole genome shotgun (WGS) entry which is preliminary data.</text>
</comment>
<dbReference type="AlphaFoldDB" id="A0A9D4EPN6"/>
<evidence type="ECO:0000313" key="2">
    <source>
        <dbReference type="EMBL" id="KAH3783511.1"/>
    </source>
</evidence>
<feature type="compositionally biased region" description="Basic and acidic residues" evidence="1">
    <location>
        <begin position="8"/>
        <end position="21"/>
    </location>
</feature>
<gene>
    <name evidence="2" type="ORF">DPMN_161449</name>
</gene>
<evidence type="ECO:0000256" key="1">
    <source>
        <dbReference type="SAM" id="MobiDB-lite"/>
    </source>
</evidence>
<feature type="region of interest" description="Disordered" evidence="1">
    <location>
        <begin position="1"/>
        <end position="150"/>
    </location>
</feature>
<feature type="compositionally biased region" description="Basic and acidic residues" evidence="1">
    <location>
        <begin position="49"/>
        <end position="65"/>
    </location>
</feature>
<dbReference type="EMBL" id="JAIWYP010000008">
    <property type="protein sequence ID" value="KAH3783511.1"/>
    <property type="molecule type" value="Genomic_DNA"/>
</dbReference>
<accession>A0A9D4EPN6</accession>
<dbReference type="Proteomes" id="UP000828390">
    <property type="component" value="Unassembled WGS sequence"/>
</dbReference>
<feature type="compositionally biased region" description="Basic and acidic residues" evidence="1">
    <location>
        <begin position="29"/>
        <end position="40"/>
    </location>
</feature>
<protein>
    <submittedName>
        <fullName evidence="2">Uncharacterized protein</fullName>
    </submittedName>
</protein>
<organism evidence="2 3">
    <name type="scientific">Dreissena polymorpha</name>
    <name type="common">Zebra mussel</name>
    <name type="synonym">Mytilus polymorpha</name>
    <dbReference type="NCBI Taxonomy" id="45954"/>
    <lineage>
        <taxon>Eukaryota</taxon>
        <taxon>Metazoa</taxon>
        <taxon>Spiralia</taxon>
        <taxon>Lophotrochozoa</taxon>
        <taxon>Mollusca</taxon>
        <taxon>Bivalvia</taxon>
        <taxon>Autobranchia</taxon>
        <taxon>Heteroconchia</taxon>
        <taxon>Euheterodonta</taxon>
        <taxon>Imparidentia</taxon>
        <taxon>Neoheterodontei</taxon>
        <taxon>Myida</taxon>
        <taxon>Dreissenoidea</taxon>
        <taxon>Dreissenidae</taxon>
        <taxon>Dreissena</taxon>
    </lineage>
</organism>
<reference evidence="2" key="2">
    <citation type="submission" date="2020-11" db="EMBL/GenBank/DDBJ databases">
        <authorList>
            <person name="McCartney M.A."/>
            <person name="Auch B."/>
            <person name="Kono T."/>
            <person name="Mallez S."/>
            <person name="Becker A."/>
            <person name="Gohl D.M."/>
            <person name="Silverstein K.A.T."/>
            <person name="Koren S."/>
            <person name="Bechman K.B."/>
            <person name="Herman A."/>
            <person name="Abrahante J.E."/>
            <person name="Garbe J."/>
        </authorList>
    </citation>
    <scope>NUCLEOTIDE SEQUENCE</scope>
    <source>
        <strain evidence="2">Duluth1</strain>
        <tissue evidence="2">Whole animal</tissue>
    </source>
</reference>
<sequence length="367" mass="41434">MPPKNAKGKAESVSKHPEVHVSKKTNYSKKGETKDEKSNEHNITSRGPTQDDKQGDKTKTKDNAGQEHTGTIKTEAMETDSSSGTEEEDQLPEKNCTDTKKADNDSSKRPKLEDRGSHGRSDGKHKQQTSDGTSQETQPREASGGIQQQAMLQMQRAAEASKQMLYGVYGNFVSILEEYEARTQKTKAARSNIALPDQSKKSVDDVQSIVQTQLLLFETQQRACPKEVSQSVNKELRKKTLHWAAVREEKHMKPNDTDKYICQLYEVLVKGKTKHEILEKPSKPVSAATIKENVKHIFKGKNDAMEIDQQFKQDDKKKATSPETRRSELDDAYEKGAKRMKVTRPDLKKVLDNDVKEFLDDGFDNIR</sequence>
<feature type="compositionally biased region" description="Basic and acidic residues" evidence="1">
    <location>
        <begin position="91"/>
        <end position="125"/>
    </location>
</feature>
<name>A0A9D4EPN6_DREPO</name>
<feature type="region of interest" description="Disordered" evidence="1">
    <location>
        <begin position="310"/>
        <end position="337"/>
    </location>
</feature>
<dbReference type="OrthoDB" id="5988260at2759"/>
<evidence type="ECO:0000313" key="3">
    <source>
        <dbReference type="Proteomes" id="UP000828390"/>
    </source>
</evidence>
<reference evidence="2" key="1">
    <citation type="journal article" date="2019" name="bioRxiv">
        <title>The Genome of the Zebra Mussel, Dreissena polymorpha: A Resource for Invasive Species Research.</title>
        <authorList>
            <person name="McCartney M.A."/>
            <person name="Auch B."/>
            <person name="Kono T."/>
            <person name="Mallez S."/>
            <person name="Zhang Y."/>
            <person name="Obille A."/>
            <person name="Becker A."/>
            <person name="Abrahante J.E."/>
            <person name="Garbe J."/>
            <person name="Badalamenti J.P."/>
            <person name="Herman A."/>
            <person name="Mangelson H."/>
            <person name="Liachko I."/>
            <person name="Sullivan S."/>
            <person name="Sone E.D."/>
            <person name="Koren S."/>
            <person name="Silverstein K.A.T."/>
            <person name="Beckman K.B."/>
            <person name="Gohl D.M."/>
        </authorList>
    </citation>
    <scope>NUCLEOTIDE SEQUENCE</scope>
    <source>
        <strain evidence="2">Duluth1</strain>
        <tissue evidence="2">Whole animal</tissue>
    </source>
</reference>